<evidence type="ECO:0000313" key="3">
    <source>
        <dbReference type="Proteomes" id="UP000004968"/>
    </source>
</evidence>
<dbReference type="AlphaFoldDB" id="D3AA84"/>
<dbReference type="Gene3D" id="3.90.1570.10">
    <property type="entry name" value="tt1808, chain A"/>
    <property type="match status" value="1"/>
</dbReference>
<dbReference type="InterPro" id="IPR011335">
    <property type="entry name" value="Restrct_endonuc-II-like"/>
</dbReference>
<dbReference type="SUPFAM" id="SSF52980">
    <property type="entry name" value="Restriction endonuclease-like"/>
    <property type="match status" value="1"/>
</dbReference>
<evidence type="ECO:0000259" key="1">
    <source>
        <dbReference type="Pfam" id="PF05685"/>
    </source>
</evidence>
<sequence>MPLPDKKTYSSEDYWNLPEGDRAELIDGQLYAMAPPSRNHQKLIAAFTKILGNYIDSHRGDCEVYPAPFAVNLDADDKNWVEPDISVICDKNKLSDRGCNGAPDFIIEIVSPSSRKMDYTKKNALYSEAGVREYWIVDLAKERTTIYHYEEDAAPIIIPFNEKAEVGIYEDLSIIISELI</sequence>
<organism evidence="2 3">
    <name type="scientific">Hungatella hathewayi DSM 13479</name>
    <dbReference type="NCBI Taxonomy" id="566550"/>
    <lineage>
        <taxon>Bacteria</taxon>
        <taxon>Bacillati</taxon>
        <taxon>Bacillota</taxon>
        <taxon>Clostridia</taxon>
        <taxon>Lachnospirales</taxon>
        <taxon>Lachnospiraceae</taxon>
        <taxon>Hungatella</taxon>
    </lineage>
</organism>
<dbReference type="PANTHER" id="PTHR36558">
    <property type="entry name" value="GLR1098 PROTEIN"/>
    <property type="match status" value="1"/>
</dbReference>
<comment type="caution">
    <text evidence="2">The sequence shown here is derived from an EMBL/GenBank/DDBJ whole genome shotgun (WGS) entry which is preliminary data.</text>
</comment>
<dbReference type="InterPro" id="IPR012296">
    <property type="entry name" value="Nuclease_put_TT1808"/>
</dbReference>
<dbReference type="PANTHER" id="PTHR36558:SF1">
    <property type="entry name" value="RESTRICTION ENDONUCLEASE DOMAIN-CONTAINING PROTEIN-RELATED"/>
    <property type="match status" value="1"/>
</dbReference>
<feature type="domain" description="Putative restriction endonuclease" evidence="1">
    <location>
        <begin position="12"/>
        <end position="152"/>
    </location>
</feature>
<gene>
    <name evidence="2" type="ORF">CLOSTHATH_00505</name>
</gene>
<dbReference type="Pfam" id="PF05685">
    <property type="entry name" value="Uma2"/>
    <property type="match status" value="1"/>
</dbReference>
<dbReference type="RefSeq" id="WP_006771061.1">
    <property type="nucleotide sequence ID" value="NZ_GG667610.1"/>
</dbReference>
<dbReference type="InterPro" id="IPR008538">
    <property type="entry name" value="Uma2"/>
</dbReference>
<dbReference type="HOGENOM" id="CLU_076312_0_2_9"/>
<dbReference type="CDD" id="cd06260">
    <property type="entry name" value="DUF820-like"/>
    <property type="match status" value="1"/>
</dbReference>
<name>D3AA84_9FIRM</name>
<accession>D3AA84</accession>
<evidence type="ECO:0000313" key="2">
    <source>
        <dbReference type="EMBL" id="EFD01262.1"/>
    </source>
</evidence>
<protein>
    <recommendedName>
        <fullName evidence="1">Putative restriction endonuclease domain-containing protein</fullName>
    </recommendedName>
</protein>
<dbReference type="EMBL" id="ACIO01000031">
    <property type="protein sequence ID" value="EFD01262.1"/>
    <property type="molecule type" value="Genomic_DNA"/>
</dbReference>
<dbReference type="GeneID" id="93152310"/>
<reference evidence="2 3" key="1">
    <citation type="submission" date="2010-01" db="EMBL/GenBank/DDBJ databases">
        <authorList>
            <person name="Weinstock G."/>
            <person name="Sodergren E."/>
            <person name="Clifton S."/>
            <person name="Fulton L."/>
            <person name="Fulton B."/>
            <person name="Courtney L."/>
            <person name="Fronick C."/>
            <person name="Harrison M."/>
            <person name="Strong C."/>
            <person name="Farmer C."/>
            <person name="Delahaunty K."/>
            <person name="Markovic C."/>
            <person name="Hall O."/>
            <person name="Minx P."/>
            <person name="Tomlinson C."/>
            <person name="Mitreva M."/>
            <person name="Nelson J."/>
            <person name="Hou S."/>
            <person name="Wollam A."/>
            <person name="Pepin K.H."/>
            <person name="Johnson M."/>
            <person name="Bhonagiri V."/>
            <person name="Nash W.E."/>
            <person name="Warren W."/>
            <person name="Chinwalla A."/>
            <person name="Mardis E.R."/>
            <person name="Wilson R.K."/>
        </authorList>
    </citation>
    <scope>NUCLEOTIDE SEQUENCE [LARGE SCALE GENOMIC DNA]</scope>
    <source>
        <strain evidence="2 3">DSM 13479</strain>
    </source>
</reference>
<proteinExistence type="predicted"/>
<dbReference type="Proteomes" id="UP000004968">
    <property type="component" value="Unassembled WGS sequence"/>
</dbReference>